<dbReference type="InterPro" id="IPR051678">
    <property type="entry name" value="AGP_Transferase"/>
</dbReference>
<evidence type="ECO:0000313" key="3">
    <source>
        <dbReference type="Proteomes" id="UP000037505"/>
    </source>
</evidence>
<dbReference type="OrthoDB" id="4177236at2759"/>
<dbReference type="AlphaFoldDB" id="A0A0L1JBF7"/>
<sequence length="280" mass="32047">MSKETDSEATCLPTLAEIEAATEVMSIPEKSIKVVRVNKHFAVKFGHSIPLVEAENMKFLAANSKVPVPKVYTAFRDHGTKKTYIIMQYVHGDTLQKLLPSLNQAEKAAICISIKNAITELRSIPPPGYLGMLNHHPYLDGLFWTEGLDPQISGPFENQGDMNLAILRRLRQTESDQYINLLRNMVNQTLKNHRTVFTHGDLQPKNIMVERLGDRDGCPEFKITLLDWESAGWYPEFWDFCNATIACRFKPDWLELVPDILDQYSVEFLMMQVVYTSVYY</sequence>
<reference evidence="2 3" key="1">
    <citation type="submission" date="2014-06" db="EMBL/GenBank/DDBJ databases">
        <title>The Genome of the Aflatoxigenic Filamentous Fungus Aspergillus nomius.</title>
        <authorList>
            <person name="Moore M.G."/>
            <person name="Shannon B.M."/>
            <person name="Brian M.M."/>
        </authorList>
    </citation>
    <scope>NUCLEOTIDE SEQUENCE [LARGE SCALE GENOMIC DNA]</scope>
    <source>
        <strain evidence="2 3">NRRL 13137</strain>
    </source>
</reference>
<proteinExistence type="predicted"/>
<name>A0A0L1JBF7_ASPN3</name>
<dbReference type="GeneID" id="26805260"/>
<dbReference type="PANTHER" id="PTHR21310:SF48">
    <property type="entry name" value="AMINOGLYCOSIDE PHOSPHOTRANSFERASE DOMAIN-CONTAINING PROTEIN"/>
    <property type="match status" value="1"/>
</dbReference>
<dbReference type="InterPro" id="IPR002575">
    <property type="entry name" value="Aminoglycoside_PTrfase"/>
</dbReference>
<dbReference type="SUPFAM" id="SSF56112">
    <property type="entry name" value="Protein kinase-like (PK-like)"/>
    <property type="match status" value="1"/>
</dbReference>
<accession>A0A0L1JBF7</accession>
<dbReference type="Proteomes" id="UP000037505">
    <property type="component" value="Unassembled WGS sequence"/>
</dbReference>
<dbReference type="RefSeq" id="XP_015410029.1">
    <property type="nucleotide sequence ID" value="XM_015548713.1"/>
</dbReference>
<dbReference type="PANTHER" id="PTHR21310">
    <property type="entry name" value="AMINOGLYCOSIDE PHOSPHOTRANSFERASE-RELATED-RELATED"/>
    <property type="match status" value="1"/>
</dbReference>
<dbReference type="Gene3D" id="3.90.1200.10">
    <property type="match status" value="1"/>
</dbReference>
<keyword evidence="3" id="KW-1185">Reference proteome</keyword>
<dbReference type="InterPro" id="IPR011009">
    <property type="entry name" value="Kinase-like_dom_sf"/>
</dbReference>
<dbReference type="CDD" id="cd05120">
    <property type="entry name" value="APH_ChoK_like"/>
    <property type="match status" value="1"/>
</dbReference>
<comment type="caution">
    <text evidence="2">The sequence shown here is derived from an EMBL/GenBank/DDBJ whole genome shotgun (WGS) entry which is preliminary data.</text>
</comment>
<feature type="domain" description="Aminoglycoside phosphotransferase" evidence="1">
    <location>
        <begin position="53"/>
        <end position="265"/>
    </location>
</feature>
<dbReference type="Pfam" id="PF01636">
    <property type="entry name" value="APH"/>
    <property type="match status" value="1"/>
</dbReference>
<dbReference type="EMBL" id="JNOM01000038">
    <property type="protein sequence ID" value="KNG89106.1"/>
    <property type="molecule type" value="Genomic_DNA"/>
</dbReference>
<organism evidence="2 3">
    <name type="scientific">Aspergillus nomiae NRRL (strain ATCC 15546 / NRRL 13137 / CBS 260.88 / M93)</name>
    <dbReference type="NCBI Taxonomy" id="1509407"/>
    <lineage>
        <taxon>Eukaryota</taxon>
        <taxon>Fungi</taxon>
        <taxon>Dikarya</taxon>
        <taxon>Ascomycota</taxon>
        <taxon>Pezizomycotina</taxon>
        <taxon>Eurotiomycetes</taxon>
        <taxon>Eurotiomycetidae</taxon>
        <taxon>Eurotiales</taxon>
        <taxon>Aspergillaceae</taxon>
        <taxon>Aspergillus</taxon>
        <taxon>Aspergillus subgen. Circumdati</taxon>
    </lineage>
</organism>
<evidence type="ECO:0000259" key="1">
    <source>
        <dbReference type="Pfam" id="PF01636"/>
    </source>
</evidence>
<protein>
    <recommendedName>
        <fullName evidence="1">Aminoglycoside phosphotransferase domain-containing protein</fullName>
    </recommendedName>
</protein>
<gene>
    <name evidence="2" type="ORF">ANOM_003456</name>
</gene>
<evidence type="ECO:0000313" key="2">
    <source>
        <dbReference type="EMBL" id="KNG89106.1"/>
    </source>
</evidence>